<evidence type="ECO:0000313" key="3">
    <source>
        <dbReference type="Proteomes" id="UP001345963"/>
    </source>
</evidence>
<gene>
    <name evidence="2" type="ORF">ATANTOWER_003443</name>
</gene>
<accession>A0ABU7BNA7</accession>
<evidence type="ECO:0000313" key="2">
    <source>
        <dbReference type="EMBL" id="MED6251828.1"/>
    </source>
</evidence>
<comment type="caution">
    <text evidence="2">The sequence shown here is derived from an EMBL/GenBank/DDBJ whole genome shotgun (WGS) entry which is preliminary data.</text>
</comment>
<dbReference type="PANTHER" id="PTHR14383">
    <property type="entry name" value="SWAP-70 RECOMBINASE"/>
    <property type="match status" value="1"/>
</dbReference>
<keyword evidence="3" id="KW-1185">Reference proteome</keyword>
<dbReference type="EMBL" id="JAHUTI010060375">
    <property type="protein sequence ID" value="MED6251828.1"/>
    <property type="molecule type" value="Genomic_DNA"/>
</dbReference>
<name>A0ABU7BNA7_9TELE</name>
<feature type="coiled-coil region" evidence="1">
    <location>
        <begin position="6"/>
        <end position="40"/>
    </location>
</feature>
<protein>
    <submittedName>
        <fullName evidence="2">Uncharacterized protein</fullName>
    </submittedName>
</protein>
<proteinExistence type="predicted"/>
<dbReference type="PANTHER" id="PTHR14383:SF1">
    <property type="entry name" value="PLECKSTRIN HOMOLOGY DOMAIN-CONTAINING FAMILY D MEMBER 1"/>
    <property type="match status" value="1"/>
</dbReference>
<feature type="non-terminal residue" evidence="2">
    <location>
        <position position="1"/>
    </location>
</feature>
<organism evidence="2 3">
    <name type="scientific">Ataeniobius toweri</name>
    <dbReference type="NCBI Taxonomy" id="208326"/>
    <lineage>
        <taxon>Eukaryota</taxon>
        <taxon>Metazoa</taxon>
        <taxon>Chordata</taxon>
        <taxon>Craniata</taxon>
        <taxon>Vertebrata</taxon>
        <taxon>Euteleostomi</taxon>
        <taxon>Actinopterygii</taxon>
        <taxon>Neopterygii</taxon>
        <taxon>Teleostei</taxon>
        <taxon>Neoteleostei</taxon>
        <taxon>Acanthomorphata</taxon>
        <taxon>Ovalentaria</taxon>
        <taxon>Atherinomorphae</taxon>
        <taxon>Cyprinodontiformes</taxon>
        <taxon>Goodeidae</taxon>
        <taxon>Ataeniobius</taxon>
    </lineage>
</organism>
<reference evidence="2 3" key="1">
    <citation type="submission" date="2021-07" db="EMBL/GenBank/DDBJ databases">
        <authorList>
            <person name="Palmer J.M."/>
        </authorList>
    </citation>
    <scope>NUCLEOTIDE SEQUENCE [LARGE SCALE GENOMIC DNA]</scope>
    <source>
        <strain evidence="2 3">AT_MEX2019</strain>
        <tissue evidence="2">Muscle</tissue>
    </source>
</reference>
<keyword evidence="1" id="KW-0175">Coiled coil</keyword>
<evidence type="ECO:0000256" key="1">
    <source>
        <dbReference type="SAM" id="Coils"/>
    </source>
</evidence>
<sequence>VEIQSRMELEQRLKQAEEALQDLEKGLNSLERTKERDEKLKGDVTQLRKFFEECICAAEIEAKLPAIMKNAVYLHKAAARRIKSCRIQRRVSRRHWCKSELYTLTTATTHRLLLLKSPFKDLKNYGTHLYLAFFYSDTFNKVQCN</sequence>
<dbReference type="Proteomes" id="UP001345963">
    <property type="component" value="Unassembled WGS sequence"/>
</dbReference>